<evidence type="ECO:0000313" key="3">
    <source>
        <dbReference type="Proteomes" id="UP000270094"/>
    </source>
</evidence>
<proteinExistence type="predicted"/>
<gene>
    <name evidence="2" type="ORF">SVUK_LOCUS2414</name>
</gene>
<dbReference type="Proteomes" id="UP000270094">
    <property type="component" value="Unassembled WGS sequence"/>
</dbReference>
<evidence type="ECO:0000256" key="1">
    <source>
        <dbReference type="SAM" id="MobiDB-lite"/>
    </source>
</evidence>
<organism evidence="2 3">
    <name type="scientific">Strongylus vulgaris</name>
    <name type="common">Blood worm</name>
    <dbReference type="NCBI Taxonomy" id="40348"/>
    <lineage>
        <taxon>Eukaryota</taxon>
        <taxon>Metazoa</taxon>
        <taxon>Ecdysozoa</taxon>
        <taxon>Nematoda</taxon>
        <taxon>Chromadorea</taxon>
        <taxon>Rhabditida</taxon>
        <taxon>Rhabditina</taxon>
        <taxon>Rhabditomorpha</taxon>
        <taxon>Strongyloidea</taxon>
        <taxon>Strongylidae</taxon>
        <taxon>Strongylus</taxon>
    </lineage>
</organism>
<dbReference type="EMBL" id="UYYB01005454">
    <property type="protein sequence ID" value="VDM67416.1"/>
    <property type="molecule type" value="Genomic_DNA"/>
</dbReference>
<sequence>MPEADDCEKSQARSHVGSRRQNGIGARGQREKNRSSGAQQQPMQPKAQRSHTISKQVLLAYEWPPNLTYPRFSACR</sequence>
<protein>
    <submittedName>
        <fullName evidence="2">Uncharacterized protein</fullName>
    </submittedName>
</protein>
<name>A0A3P7ID21_STRVU</name>
<feature type="region of interest" description="Disordered" evidence="1">
    <location>
        <begin position="1"/>
        <end position="53"/>
    </location>
</feature>
<accession>A0A3P7ID21</accession>
<keyword evidence="3" id="KW-1185">Reference proteome</keyword>
<dbReference type="AlphaFoldDB" id="A0A3P7ID21"/>
<reference evidence="2 3" key="1">
    <citation type="submission" date="2018-11" db="EMBL/GenBank/DDBJ databases">
        <authorList>
            <consortium name="Pathogen Informatics"/>
        </authorList>
    </citation>
    <scope>NUCLEOTIDE SEQUENCE [LARGE SCALE GENOMIC DNA]</scope>
</reference>
<evidence type="ECO:0000313" key="2">
    <source>
        <dbReference type="EMBL" id="VDM67416.1"/>
    </source>
</evidence>